<evidence type="ECO:0000313" key="4">
    <source>
        <dbReference type="Proteomes" id="UP000285575"/>
    </source>
</evidence>
<evidence type="ECO:0008006" key="5">
    <source>
        <dbReference type="Google" id="ProtNLM"/>
    </source>
</evidence>
<proteinExistence type="predicted"/>
<feature type="region of interest" description="Disordered" evidence="1">
    <location>
        <begin position="21"/>
        <end position="78"/>
    </location>
</feature>
<dbReference type="AlphaFoldDB" id="A0A437RHW3"/>
<accession>A0A437RHW3</accession>
<protein>
    <recommendedName>
        <fullName evidence="5">Lipoprotein</fullName>
    </recommendedName>
</protein>
<evidence type="ECO:0000313" key="3">
    <source>
        <dbReference type="EMBL" id="RVU46356.1"/>
    </source>
</evidence>
<keyword evidence="4" id="KW-1185">Reference proteome</keyword>
<feature type="compositionally biased region" description="Polar residues" evidence="1">
    <location>
        <begin position="60"/>
        <end position="78"/>
    </location>
</feature>
<dbReference type="EMBL" id="SACR01000003">
    <property type="protein sequence ID" value="RVU46356.1"/>
    <property type="molecule type" value="Genomic_DNA"/>
</dbReference>
<name>A0A437RHW3_9BURK</name>
<gene>
    <name evidence="3" type="ORF">EOE66_10975</name>
</gene>
<evidence type="ECO:0000256" key="1">
    <source>
        <dbReference type="SAM" id="MobiDB-lite"/>
    </source>
</evidence>
<feature type="signal peptide" evidence="2">
    <location>
        <begin position="1"/>
        <end position="18"/>
    </location>
</feature>
<dbReference type="PROSITE" id="PS51257">
    <property type="entry name" value="PROKAR_LIPOPROTEIN"/>
    <property type="match status" value="1"/>
</dbReference>
<dbReference type="Proteomes" id="UP000285575">
    <property type="component" value="Unassembled WGS sequence"/>
</dbReference>
<organism evidence="3 4">
    <name type="scientific">Rubrivivax rivuli</name>
    <dbReference type="NCBI Taxonomy" id="1862385"/>
    <lineage>
        <taxon>Bacteria</taxon>
        <taxon>Pseudomonadati</taxon>
        <taxon>Pseudomonadota</taxon>
        <taxon>Betaproteobacteria</taxon>
        <taxon>Burkholderiales</taxon>
        <taxon>Sphaerotilaceae</taxon>
        <taxon>Rubrivivax</taxon>
    </lineage>
</organism>
<dbReference type="RefSeq" id="WP_128228719.1">
    <property type="nucleotide sequence ID" value="NZ_SACR01000003.1"/>
</dbReference>
<dbReference type="OrthoDB" id="8662382at2"/>
<evidence type="ECO:0000256" key="2">
    <source>
        <dbReference type="SAM" id="SignalP"/>
    </source>
</evidence>
<feature type="chain" id="PRO_5018983811" description="Lipoprotein" evidence="2">
    <location>
        <begin position="19"/>
        <end position="78"/>
    </location>
</feature>
<comment type="caution">
    <text evidence="3">The sequence shown here is derived from an EMBL/GenBank/DDBJ whole genome shotgun (WGS) entry which is preliminary data.</text>
</comment>
<reference evidence="3 4" key="1">
    <citation type="submission" date="2019-01" db="EMBL/GenBank/DDBJ databases">
        <authorList>
            <person name="Chen W.-M."/>
        </authorList>
    </citation>
    <scope>NUCLEOTIDE SEQUENCE [LARGE SCALE GENOMIC DNA]</scope>
    <source>
        <strain evidence="3 4">KYPY4</strain>
    </source>
</reference>
<keyword evidence="2" id="KW-0732">Signal</keyword>
<sequence>MRAAWMSVAALAAAVALSACTEKPQTSGQRKSDQAPYATANSSNTAGTWKEGDSKAWERQLSTRAQNGQNEYSRASAP</sequence>